<dbReference type="GO" id="GO:0005737">
    <property type="term" value="C:cytoplasm"/>
    <property type="evidence" value="ECO:0007669"/>
    <property type="project" value="TreeGrafter"/>
</dbReference>
<dbReference type="GO" id="GO:0004197">
    <property type="term" value="F:cysteine-type endopeptidase activity"/>
    <property type="evidence" value="ECO:0007669"/>
    <property type="project" value="InterPro"/>
</dbReference>
<keyword evidence="1" id="KW-0732">Signal</keyword>
<evidence type="ECO:0000313" key="5">
    <source>
        <dbReference type="Proteomes" id="UP000596827"/>
    </source>
</evidence>
<dbReference type="InterPro" id="IPR018247">
    <property type="entry name" value="EF_Hand_1_Ca_BS"/>
</dbReference>
<dbReference type="RefSeq" id="WP_187081046.1">
    <property type="nucleotide sequence ID" value="NZ_JACORU010000002.1"/>
</dbReference>
<dbReference type="Proteomes" id="UP000596827">
    <property type="component" value="Unassembled WGS sequence"/>
</dbReference>
<name>A0A923S4X5_9BURK</name>
<dbReference type="InterPro" id="IPR025493">
    <property type="entry name" value="DUF4384"/>
</dbReference>
<feature type="chain" id="PRO_5037249930" evidence="1">
    <location>
        <begin position="20"/>
        <end position="563"/>
    </location>
</feature>
<evidence type="ECO:0000259" key="2">
    <source>
        <dbReference type="Pfam" id="PF00656"/>
    </source>
</evidence>
<keyword evidence="5" id="KW-1185">Reference proteome</keyword>
<dbReference type="Pfam" id="PF14326">
    <property type="entry name" value="DUF4384"/>
    <property type="match status" value="1"/>
</dbReference>
<protein>
    <submittedName>
        <fullName evidence="4">Caspase family protein</fullName>
    </submittedName>
</protein>
<dbReference type="PROSITE" id="PS00018">
    <property type="entry name" value="EF_HAND_1"/>
    <property type="match status" value="1"/>
</dbReference>
<dbReference type="InterPro" id="IPR029030">
    <property type="entry name" value="Caspase-like_dom_sf"/>
</dbReference>
<dbReference type="GO" id="GO:0006508">
    <property type="term" value="P:proteolysis"/>
    <property type="evidence" value="ECO:0007669"/>
    <property type="project" value="InterPro"/>
</dbReference>
<dbReference type="Gene3D" id="3.40.50.1460">
    <property type="match status" value="1"/>
</dbReference>
<dbReference type="SUPFAM" id="SSF52129">
    <property type="entry name" value="Caspase-like"/>
    <property type="match status" value="1"/>
</dbReference>
<feature type="domain" description="DUF4384" evidence="3">
    <location>
        <begin position="439"/>
        <end position="515"/>
    </location>
</feature>
<feature type="signal peptide" evidence="1">
    <location>
        <begin position="1"/>
        <end position="19"/>
    </location>
</feature>
<sequence length="563" mass="60434">MRLKTLAAAALAACAIAQAQDPAVQVLRATELRADKLPTAAVLRQLPQGARVQPLSLEGGWAWVQAGSERGWVRAGTLQLATATAAAASVPSARMTAGTMQTLGVRSLTPRANRHALVITVGTYADPNIAPLPGTRVDVESATQIARAMEIPQENIRYLADEKATGDGIRKALRELEQQMAEGDRVYIHFSGHGTRTHDAAAGGCVESLLAHDGGARGTLTNREMADLLAPLTRKADKMFVMYDACHSGGVLTADAGIRTRGLLSPGDEGRLRPKFSPASDECSRPANVKTRNLLPEVTAKGVPPNDVVHLSSSRDNEISFDDEDKGGLATQFVRDCLLRDAKDLDGSGAVTIDEIRQCAQAKLVKRLEKEVRFQPSTLLIQGNAGFVPTWFSAVQLVAAALPTTTKPLTGAEALQQVYDQRDAKRDVRVQAARNRLAIGKDYLEFSVTANRKGYVYVAMAGSDNQSLYVLFPNELDKANTVEPGKPLALPRDTWRVRASGPAGTNELLVLVTDAPRDLSQLPAAKLGPFIKSLNNQEGRANLGALLTREPFGAAMFKIEETQ</sequence>
<proteinExistence type="predicted"/>
<dbReference type="EMBL" id="JACORU010000002">
    <property type="protein sequence ID" value="MBC5764587.1"/>
    <property type="molecule type" value="Genomic_DNA"/>
</dbReference>
<accession>A0A923S4X5</accession>
<gene>
    <name evidence="4" type="ORF">H8R02_09015</name>
</gene>
<comment type="caution">
    <text evidence="4">The sequence shown here is derived from an EMBL/GenBank/DDBJ whole genome shotgun (WGS) entry which is preliminary data.</text>
</comment>
<dbReference type="InterPro" id="IPR050452">
    <property type="entry name" value="Metacaspase"/>
</dbReference>
<dbReference type="Pfam" id="PF00656">
    <property type="entry name" value="Peptidase_C14"/>
    <property type="match status" value="1"/>
</dbReference>
<evidence type="ECO:0000259" key="3">
    <source>
        <dbReference type="Pfam" id="PF14326"/>
    </source>
</evidence>
<dbReference type="PANTHER" id="PTHR48104">
    <property type="entry name" value="METACASPASE-4"/>
    <property type="match status" value="1"/>
</dbReference>
<feature type="domain" description="Peptidase C14 caspase" evidence="2">
    <location>
        <begin position="114"/>
        <end position="345"/>
    </location>
</feature>
<dbReference type="PANTHER" id="PTHR48104:SF30">
    <property type="entry name" value="METACASPASE-1"/>
    <property type="match status" value="1"/>
</dbReference>
<evidence type="ECO:0000256" key="1">
    <source>
        <dbReference type="SAM" id="SignalP"/>
    </source>
</evidence>
<evidence type="ECO:0000313" key="4">
    <source>
        <dbReference type="EMBL" id="MBC5764587.1"/>
    </source>
</evidence>
<dbReference type="InterPro" id="IPR011600">
    <property type="entry name" value="Pept_C14_caspase"/>
</dbReference>
<reference evidence="4" key="1">
    <citation type="submission" date="2020-08" db="EMBL/GenBank/DDBJ databases">
        <title>Ramlibacter sp. GTP1 16S ribosomal RNA gene genome sequencing and assembly.</title>
        <authorList>
            <person name="Kang M."/>
        </authorList>
    </citation>
    <scope>NUCLEOTIDE SEQUENCE</scope>
    <source>
        <strain evidence="4">GTP1</strain>
    </source>
</reference>
<organism evidence="4 5">
    <name type="scientific">Ramlibacter albus</name>
    <dbReference type="NCBI Taxonomy" id="2079448"/>
    <lineage>
        <taxon>Bacteria</taxon>
        <taxon>Pseudomonadati</taxon>
        <taxon>Pseudomonadota</taxon>
        <taxon>Betaproteobacteria</taxon>
        <taxon>Burkholderiales</taxon>
        <taxon>Comamonadaceae</taxon>
        <taxon>Ramlibacter</taxon>
    </lineage>
</organism>
<dbReference type="AlphaFoldDB" id="A0A923S4X5"/>